<dbReference type="AlphaFoldDB" id="A0A6V8JXK1"/>
<evidence type="ECO:0000313" key="1">
    <source>
        <dbReference type="EMBL" id="GFJ77452.1"/>
    </source>
</evidence>
<organism evidence="1 2">
    <name type="scientific">Phytohabitans houttuyneae</name>
    <dbReference type="NCBI Taxonomy" id="1076126"/>
    <lineage>
        <taxon>Bacteria</taxon>
        <taxon>Bacillati</taxon>
        <taxon>Actinomycetota</taxon>
        <taxon>Actinomycetes</taxon>
        <taxon>Micromonosporales</taxon>
        <taxon>Micromonosporaceae</taxon>
    </lineage>
</organism>
<comment type="caution">
    <text evidence="1">The sequence shown here is derived from an EMBL/GenBank/DDBJ whole genome shotgun (WGS) entry which is preliminary data.</text>
</comment>
<reference evidence="1 2" key="2">
    <citation type="submission" date="2020-03" db="EMBL/GenBank/DDBJ databases">
        <authorList>
            <person name="Ichikawa N."/>
            <person name="Kimura A."/>
            <person name="Kitahashi Y."/>
            <person name="Uohara A."/>
        </authorList>
    </citation>
    <scope>NUCLEOTIDE SEQUENCE [LARGE SCALE GENOMIC DNA]</scope>
    <source>
        <strain evidence="1 2">NBRC 108639</strain>
    </source>
</reference>
<keyword evidence="2" id="KW-1185">Reference proteome</keyword>
<accession>A0A6V8JXK1</accession>
<gene>
    <name evidence="1" type="ORF">Phou_016320</name>
</gene>
<protein>
    <submittedName>
        <fullName evidence="1">Uncharacterized protein</fullName>
    </submittedName>
</protein>
<sequence>MTVTVTAEHANQARLAALAAIAAALAPHADLRIDLIVHPQAPYPLGTPGQERDCSGEPACQRWRVPVTVAGYIDVAAGDPGTAQLLALETIRARVESRPDMHVEAAAASCANTAPIPAPGG</sequence>
<reference evidence="1 2" key="1">
    <citation type="submission" date="2020-03" db="EMBL/GenBank/DDBJ databases">
        <title>Whole genome shotgun sequence of Phytohabitans houttuyneae NBRC 108639.</title>
        <authorList>
            <person name="Komaki H."/>
            <person name="Tamura T."/>
        </authorList>
    </citation>
    <scope>NUCLEOTIDE SEQUENCE [LARGE SCALE GENOMIC DNA]</scope>
    <source>
        <strain evidence="1 2">NBRC 108639</strain>
    </source>
</reference>
<dbReference type="Proteomes" id="UP000482800">
    <property type="component" value="Unassembled WGS sequence"/>
</dbReference>
<dbReference type="EMBL" id="BLPF01000001">
    <property type="protein sequence ID" value="GFJ77452.1"/>
    <property type="molecule type" value="Genomic_DNA"/>
</dbReference>
<name>A0A6V8JXK1_9ACTN</name>
<evidence type="ECO:0000313" key="2">
    <source>
        <dbReference type="Proteomes" id="UP000482800"/>
    </source>
</evidence>
<proteinExistence type="predicted"/>